<proteinExistence type="predicted"/>
<dbReference type="EMBL" id="JACHND010000001">
    <property type="protein sequence ID" value="MBB4702947.1"/>
    <property type="molecule type" value="Genomic_DNA"/>
</dbReference>
<accession>A0A7W7D9W5</accession>
<protein>
    <submittedName>
        <fullName evidence="1">Uncharacterized protein</fullName>
    </submittedName>
</protein>
<evidence type="ECO:0000313" key="2">
    <source>
        <dbReference type="Proteomes" id="UP000542210"/>
    </source>
</evidence>
<name>A0A7W7D9W5_9ACTN</name>
<organism evidence="1 2">
    <name type="scientific">Sphaerisporangium siamense</name>
    <dbReference type="NCBI Taxonomy" id="795645"/>
    <lineage>
        <taxon>Bacteria</taxon>
        <taxon>Bacillati</taxon>
        <taxon>Actinomycetota</taxon>
        <taxon>Actinomycetes</taxon>
        <taxon>Streptosporangiales</taxon>
        <taxon>Streptosporangiaceae</taxon>
        <taxon>Sphaerisporangium</taxon>
    </lineage>
</organism>
<gene>
    <name evidence="1" type="ORF">BJ982_004491</name>
</gene>
<comment type="caution">
    <text evidence="1">The sequence shown here is derived from an EMBL/GenBank/DDBJ whole genome shotgun (WGS) entry which is preliminary data.</text>
</comment>
<sequence>MAVLKYEDLVADVEREQVEKGLEFVAKDGKTVLLRPILLLSKDELAVVRGLLPTVTNNEADPFDRIDAIGRILVAASDKKDSLKKSLADLPPHFHTRIFDDWMKAAKSGEASA</sequence>
<dbReference type="AlphaFoldDB" id="A0A7W7D9W5"/>
<reference evidence="1 2" key="1">
    <citation type="submission" date="2020-08" db="EMBL/GenBank/DDBJ databases">
        <title>Sequencing the genomes of 1000 actinobacteria strains.</title>
        <authorList>
            <person name="Klenk H.-P."/>
        </authorList>
    </citation>
    <scope>NUCLEOTIDE SEQUENCE [LARGE SCALE GENOMIC DNA]</scope>
    <source>
        <strain evidence="1 2">DSM 45784</strain>
    </source>
</reference>
<dbReference type="RefSeq" id="WP_184883062.1">
    <property type="nucleotide sequence ID" value="NZ_BOOV01000005.1"/>
</dbReference>
<keyword evidence="2" id="KW-1185">Reference proteome</keyword>
<dbReference type="Proteomes" id="UP000542210">
    <property type="component" value="Unassembled WGS sequence"/>
</dbReference>
<evidence type="ECO:0000313" key="1">
    <source>
        <dbReference type="EMBL" id="MBB4702947.1"/>
    </source>
</evidence>